<dbReference type="EMBL" id="FORX01000020">
    <property type="protein sequence ID" value="SFK32118.1"/>
    <property type="molecule type" value="Genomic_DNA"/>
</dbReference>
<proteinExistence type="predicted"/>
<dbReference type="AlphaFoldDB" id="A0A1I3YJR1"/>
<keyword evidence="3" id="KW-1185">Reference proteome</keyword>
<feature type="domain" description="HD-GYP" evidence="1">
    <location>
        <begin position="1"/>
        <end position="73"/>
    </location>
</feature>
<dbReference type="InterPro" id="IPR052020">
    <property type="entry name" value="Cyclic_di-GMP/3'3'-cGAMP_PDE"/>
</dbReference>
<dbReference type="Pfam" id="PF13487">
    <property type="entry name" value="HD_5"/>
    <property type="match status" value="1"/>
</dbReference>
<dbReference type="SUPFAM" id="SSF109604">
    <property type="entry name" value="HD-domain/PDEase-like"/>
    <property type="match status" value="1"/>
</dbReference>
<reference evidence="3" key="1">
    <citation type="submission" date="2016-10" db="EMBL/GenBank/DDBJ databases">
        <authorList>
            <person name="Varghese N."/>
            <person name="Submissions S."/>
        </authorList>
    </citation>
    <scope>NUCLEOTIDE SEQUENCE [LARGE SCALE GENOMIC DNA]</scope>
    <source>
        <strain evidence="3">DSM 5918</strain>
    </source>
</reference>
<dbReference type="PANTHER" id="PTHR45228">
    <property type="entry name" value="CYCLIC DI-GMP PHOSPHODIESTERASE TM_0186-RELATED"/>
    <property type="match status" value="1"/>
</dbReference>
<protein>
    <recommendedName>
        <fullName evidence="1">HD-GYP domain-containing protein</fullName>
    </recommendedName>
</protein>
<dbReference type="PROSITE" id="PS51832">
    <property type="entry name" value="HD_GYP"/>
    <property type="match status" value="1"/>
</dbReference>
<evidence type="ECO:0000259" key="1">
    <source>
        <dbReference type="PROSITE" id="PS51832"/>
    </source>
</evidence>
<evidence type="ECO:0000313" key="3">
    <source>
        <dbReference type="Proteomes" id="UP000198635"/>
    </source>
</evidence>
<organism evidence="2 3">
    <name type="scientific">Desulfomicrobium apsheronum</name>
    <dbReference type="NCBI Taxonomy" id="52560"/>
    <lineage>
        <taxon>Bacteria</taxon>
        <taxon>Pseudomonadati</taxon>
        <taxon>Thermodesulfobacteriota</taxon>
        <taxon>Desulfovibrionia</taxon>
        <taxon>Desulfovibrionales</taxon>
        <taxon>Desulfomicrobiaceae</taxon>
        <taxon>Desulfomicrobium</taxon>
    </lineage>
</organism>
<sequence>MVEDETHIFGRITALADVFDALSCDRVYKRAWPLNEVLDYLREKRGRQFDPFLVDIFLENLDEILAIRVAYPD</sequence>
<dbReference type="Proteomes" id="UP000198635">
    <property type="component" value="Unassembled WGS sequence"/>
</dbReference>
<evidence type="ECO:0000313" key="2">
    <source>
        <dbReference type="EMBL" id="SFK32118.1"/>
    </source>
</evidence>
<dbReference type="STRING" id="52560.SAMN04488082_12058"/>
<dbReference type="RefSeq" id="WP_092378094.1">
    <property type="nucleotide sequence ID" value="NZ_FORX01000020.1"/>
</dbReference>
<accession>A0A1I3YJR1</accession>
<dbReference type="OrthoDB" id="9769359at2"/>
<name>A0A1I3YJR1_9BACT</name>
<dbReference type="InterPro" id="IPR037522">
    <property type="entry name" value="HD_GYP_dom"/>
</dbReference>
<dbReference type="Gene3D" id="1.10.3210.10">
    <property type="entry name" value="Hypothetical protein af1432"/>
    <property type="match status" value="1"/>
</dbReference>
<dbReference type="PANTHER" id="PTHR45228:SF5">
    <property type="entry name" value="CYCLIC DI-GMP PHOSPHODIESTERASE VC_1348-RELATED"/>
    <property type="match status" value="1"/>
</dbReference>
<gene>
    <name evidence="2" type="ORF">SAMN04488082_12058</name>
</gene>